<dbReference type="InterPro" id="IPR032557">
    <property type="entry name" value="DUF4935"/>
</dbReference>
<protein>
    <recommendedName>
        <fullName evidence="1">DUF4935 domain-containing protein</fullName>
    </recommendedName>
</protein>
<evidence type="ECO:0000313" key="2">
    <source>
        <dbReference type="EMBL" id="VVN00176.1"/>
    </source>
</evidence>
<organism evidence="2 3">
    <name type="scientific">Pseudomonas fluorescens</name>
    <dbReference type="NCBI Taxonomy" id="294"/>
    <lineage>
        <taxon>Bacteria</taxon>
        <taxon>Pseudomonadati</taxon>
        <taxon>Pseudomonadota</taxon>
        <taxon>Gammaproteobacteria</taxon>
        <taxon>Pseudomonadales</taxon>
        <taxon>Pseudomonadaceae</taxon>
        <taxon>Pseudomonas</taxon>
    </lineage>
</organism>
<proteinExistence type="predicted"/>
<accession>A0A5E6UGT4</accession>
<dbReference type="Proteomes" id="UP000326241">
    <property type="component" value="Unassembled WGS sequence"/>
</dbReference>
<feature type="domain" description="DUF4935" evidence="1">
    <location>
        <begin position="8"/>
        <end position="175"/>
    </location>
</feature>
<name>A0A5E6UGT4_PSEFL</name>
<dbReference type="SUPFAM" id="SSF88723">
    <property type="entry name" value="PIN domain-like"/>
    <property type="match status" value="1"/>
</dbReference>
<evidence type="ECO:0000259" key="1">
    <source>
        <dbReference type="Pfam" id="PF16289"/>
    </source>
</evidence>
<sequence length="357" mass="40205">MELISRVVFLDTNIFQGKNFQFLTHGLKALKDLIDSGEVRLLITSITISEVKSHISQKAKSAALEVKRLKKEAMILRNFPQLPVFGVFENISSSQIEEQLFQDFEAFLSSENIEIVSIDVVPPSKVFESYFSVKAPFALGEKSKEFGDAFVLEALDHWAQENNMPIHLVSTDNDMHRFSVTHPMLSCVSSVDDYVSAVVYNSSVEPSTFADLALERLVEQVLDYAKVKIQESDFITIDLIELASQEQMNVKSVRLANSTLMGVGDGIAEFFLELLVEVETLQIYENFNFSVDVDGEDDLFELAKTQRRATYKDTELITVKIDISQRVLARASIISCEDFSGVLLLDNGYDVHEEEVD</sequence>
<reference evidence="2 3" key="1">
    <citation type="submission" date="2019-09" db="EMBL/GenBank/DDBJ databases">
        <authorList>
            <person name="Chandra G."/>
            <person name="Truman W A."/>
        </authorList>
    </citation>
    <scope>NUCLEOTIDE SEQUENCE [LARGE SCALE GENOMIC DNA]</scope>
    <source>
        <strain evidence="2">PS624</strain>
    </source>
</reference>
<dbReference type="AlphaFoldDB" id="A0A5E6UGT4"/>
<dbReference type="EMBL" id="CABVGZ010000034">
    <property type="protein sequence ID" value="VVN00176.1"/>
    <property type="molecule type" value="Genomic_DNA"/>
</dbReference>
<dbReference type="RefSeq" id="WP_150775401.1">
    <property type="nucleotide sequence ID" value="NZ_CABVGZ010000034.1"/>
</dbReference>
<dbReference type="InterPro" id="IPR029060">
    <property type="entry name" value="PIN-like_dom_sf"/>
</dbReference>
<dbReference type="Pfam" id="PF16289">
    <property type="entry name" value="PIN_12"/>
    <property type="match status" value="1"/>
</dbReference>
<evidence type="ECO:0000313" key="3">
    <source>
        <dbReference type="Proteomes" id="UP000326241"/>
    </source>
</evidence>
<gene>
    <name evidence="2" type="ORF">PS624_03287</name>
</gene>